<evidence type="ECO:0000256" key="1">
    <source>
        <dbReference type="SAM" id="MobiDB-lite"/>
    </source>
</evidence>
<evidence type="ECO:0000313" key="4">
    <source>
        <dbReference type="Proteomes" id="UP000539538"/>
    </source>
</evidence>
<dbReference type="Proteomes" id="UP000539538">
    <property type="component" value="Unassembled WGS sequence"/>
</dbReference>
<accession>A0ABR6L953</accession>
<evidence type="ECO:0000313" key="3">
    <source>
        <dbReference type="EMBL" id="MBB4653351.1"/>
    </source>
</evidence>
<proteinExistence type="predicted"/>
<dbReference type="CDD" id="cd00371">
    <property type="entry name" value="HMA"/>
    <property type="match status" value="1"/>
</dbReference>
<dbReference type="Pfam" id="PF00403">
    <property type="entry name" value="HMA"/>
    <property type="match status" value="1"/>
</dbReference>
<evidence type="ECO:0000259" key="2">
    <source>
        <dbReference type="PROSITE" id="PS50846"/>
    </source>
</evidence>
<dbReference type="InterPro" id="IPR006121">
    <property type="entry name" value="HMA_dom"/>
</dbReference>
<dbReference type="SUPFAM" id="SSF55008">
    <property type="entry name" value="HMA, heavy metal-associated domain"/>
    <property type="match status" value="1"/>
</dbReference>
<gene>
    <name evidence="3" type="ORF">GGQ99_005141</name>
</gene>
<protein>
    <submittedName>
        <fullName evidence="3">Copper chaperone CopZ</fullName>
    </submittedName>
</protein>
<dbReference type="InterPro" id="IPR036163">
    <property type="entry name" value="HMA_dom_sf"/>
</dbReference>
<name>A0ABR6L953_9HYPH</name>
<feature type="region of interest" description="Disordered" evidence="1">
    <location>
        <begin position="34"/>
        <end position="54"/>
    </location>
</feature>
<dbReference type="EMBL" id="JACHOT010000012">
    <property type="protein sequence ID" value="MBB4653351.1"/>
    <property type="molecule type" value="Genomic_DNA"/>
</dbReference>
<dbReference type="RefSeq" id="WP_344734790.1">
    <property type="nucleotide sequence ID" value="NZ_BAAAVZ010000017.1"/>
</dbReference>
<feature type="domain" description="HMA" evidence="2">
    <location>
        <begin position="5"/>
        <end position="72"/>
    </location>
</feature>
<sequence length="148" mass="16597">MATPSALKLRIEGMDCGSCAIKIENAMRRLPGESDINVSQKSQESVSLSLDENRTSPRTIEDKIRALGFTPISDRQESPAMSGCLPQRRREAWWQGRKGRLVVLREQCSPSPSFWRRSNGNWVWAYSAAALVSKRVAPLAAWPVCHEQ</sequence>
<dbReference type="PROSITE" id="PS50846">
    <property type="entry name" value="HMA_2"/>
    <property type="match status" value="1"/>
</dbReference>
<comment type="caution">
    <text evidence="3">The sequence shown here is derived from an EMBL/GenBank/DDBJ whole genome shotgun (WGS) entry which is preliminary data.</text>
</comment>
<organism evidence="3 4">
    <name type="scientific">Aminobacter niigataensis</name>
    <dbReference type="NCBI Taxonomy" id="83265"/>
    <lineage>
        <taxon>Bacteria</taxon>
        <taxon>Pseudomonadati</taxon>
        <taxon>Pseudomonadota</taxon>
        <taxon>Alphaproteobacteria</taxon>
        <taxon>Hyphomicrobiales</taxon>
        <taxon>Phyllobacteriaceae</taxon>
        <taxon>Aminobacter</taxon>
    </lineage>
</organism>
<dbReference type="Gene3D" id="3.30.70.100">
    <property type="match status" value="1"/>
</dbReference>
<keyword evidence="4" id="KW-1185">Reference proteome</keyword>
<feature type="compositionally biased region" description="Polar residues" evidence="1">
    <location>
        <begin position="36"/>
        <end position="50"/>
    </location>
</feature>
<reference evidence="3 4" key="1">
    <citation type="submission" date="2020-08" db="EMBL/GenBank/DDBJ databases">
        <title>Genomic Encyclopedia of Type Strains, Phase IV (KMG-IV): sequencing the most valuable type-strain genomes for metagenomic binning, comparative biology and taxonomic classification.</title>
        <authorList>
            <person name="Goeker M."/>
        </authorList>
    </citation>
    <scope>NUCLEOTIDE SEQUENCE [LARGE SCALE GENOMIC DNA]</scope>
    <source>
        <strain evidence="3 4">DSM 7050</strain>
    </source>
</reference>